<protein>
    <submittedName>
        <fullName evidence="3">ShKT domain-containing protein</fullName>
    </submittedName>
</protein>
<name>A0A183C798_GLOPA</name>
<accession>A0A183C798</accession>
<sequence>MNSRLFSIIFCIILSIDIQPITGVCDYNGAFCVPNGCAGTCGAPPACGGCSKEPFIPADGFNKRNRRGQ</sequence>
<reference evidence="2" key="2">
    <citation type="submission" date="2014-05" db="EMBL/GenBank/DDBJ databases">
        <title>The genome and life-stage specific transcriptomes of Globodera pallida elucidate key aspects of plant parasitism by a cyst nematode.</title>
        <authorList>
            <person name="Cotton J.A."/>
            <person name="Lilley C.J."/>
            <person name="Jones L.M."/>
            <person name="Kikuchi T."/>
            <person name="Reid A.J."/>
            <person name="Thorpe P."/>
            <person name="Tsai I.J."/>
            <person name="Beasley H."/>
            <person name="Blok V."/>
            <person name="Cock P.J.A."/>
            <person name="Van den Akker S.E."/>
            <person name="Holroyd N."/>
            <person name="Hunt M."/>
            <person name="Mantelin S."/>
            <person name="Naghra H."/>
            <person name="Pain A."/>
            <person name="Palomares-Rius J.E."/>
            <person name="Zarowiecki M."/>
            <person name="Berriman M."/>
            <person name="Jones J.T."/>
            <person name="Urwin P.E."/>
        </authorList>
    </citation>
    <scope>NUCLEOTIDE SEQUENCE [LARGE SCALE GENOMIC DNA]</scope>
    <source>
        <strain evidence="2">Lindley</strain>
    </source>
</reference>
<organism evidence="2 3">
    <name type="scientific">Globodera pallida</name>
    <name type="common">Potato cyst nematode worm</name>
    <name type="synonym">Heterodera pallida</name>
    <dbReference type="NCBI Taxonomy" id="36090"/>
    <lineage>
        <taxon>Eukaryota</taxon>
        <taxon>Metazoa</taxon>
        <taxon>Ecdysozoa</taxon>
        <taxon>Nematoda</taxon>
        <taxon>Chromadorea</taxon>
        <taxon>Rhabditida</taxon>
        <taxon>Tylenchina</taxon>
        <taxon>Tylenchomorpha</taxon>
        <taxon>Tylenchoidea</taxon>
        <taxon>Heteroderidae</taxon>
        <taxon>Heteroderinae</taxon>
        <taxon>Globodera</taxon>
    </lineage>
</organism>
<proteinExistence type="predicted"/>
<reference evidence="3" key="3">
    <citation type="submission" date="2016-06" db="UniProtKB">
        <authorList>
            <consortium name="WormBaseParasite"/>
        </authorList>
    </citation>
    <scope>IDENTIFICATION</scope>
</reference>
<dbReference type="WBParaSite" id="GPLIN_000874400">
    <property type="protein sequence ID" value="GPLIN_000874400"/>
    <property type="gene ID" value="GPLIN_000874400"/>
</dbReference>
<reference evidence="2" key="1">
    <citation type="submission" date="2013-12" db="EMBL/GenBank/DDBJ databases">
        <authorList>
            <person name="Aslett M."/>
        </authorList>
    </citation>
    <scope>NUCLEOTIDE SEQUENCE [LARGE SCALE GENOMIC DNA]</scope>
    <source>
        <strain evidence="2">Lindley</strain>
    </source>
</reference>
<dbReference type="Proteomes" id="UP000050741">
    <property type="component" value="Unassembled WGS sequence"/>
</dbReference>
<evidence type="ECO:0000256" key="1">
    <source>
        <dbReference type="SAM" id="SignalP"/>
    </source>
</evidence>
<evidence type="ECO:0000313" key="2">
    <source>
        <dbReference type="Proteomes" id="UP000050741"/>
    </source>
</evidence>
<feature type="signal peptide" evidence="1">
    <location>
        <begin position="1"/>
        <end position="23"/>
    </location>
</feature>
<feature type="chain" id="PRO_5008147172" evidence="1">
    <location>
        <begin position="24"/>
        <end position="69"/>
    </location>
</feature>
<evidence type="ECO:0000313" key="3">
    <source>
        <dbReference type="WBParaSite" id="GPLIN_000874400"/>
    </source>
</evidence>
<keyword evidence="2" id="KW-1185">Reference proteome</keyword>
<dbReference type="AlphaFoldDB" id="A0A183C798"/>
<keyword evidence="1" id="KW-0732">Signal</keyword>